<name>A0A411BJM6_9CAUD</name>
<protein>
    <submittedName>
        <fullName evidence="1">Uncharacterized protein</fullName>
    </submittedName>
</protein>
<dbReference type="Proteomes" id="UP000289528">
    <property type="component" value="Segment"/>
</dbReference>
<organism evidence="1 2">
    <name type="scientific">Vibrio phage ValLY_3</name>
    <dbReference type="NCBI Taxonomy" id="2484244"/>
    <lineage>
        <taxon>Viruses</taxon>
        <taxon>Duplodnaviria</taxon>
        <taxon>Heunggongvirae</taxon>
        <taxon>Uroviricota</taxon>
        <taxon>Caudoviricetes</taxon>
        <taxon>Mardecavirus</taxon>
        <taxon>Mardecavirus SSP002</taxon>
    </lineage>
</organism>
<gene>
    <name evidence="1" type="ORF">ValLY3_94</name>
</gene>
<dbReference type="EMBL" id="MH925090">
    <property type="protein sequence ID" value="QAY01815.1"/>
    <property type="molecule type" value="Genomic_DNA"/>
</dbReference>
<sequence length="59" mass="6643">MSITIEIHKAENLDPESFPLCPYCDQPIQNVHDATIIYNGPFSVLALAHKTCQQENESQ</sequence>
<accession>A0A411BJM6</accession>
<evidence type="ECO:0000313" key="1">
    <source>
        <dbReference type="EMBL" id="QAY01815.1"/>
    </source>
</evidence>
<evidence type="ECO:0000313" key="2">
    <source>
        <dbReference type="Proteomes" id="UP000289528"/>
    </source>
</evidence>
<reference evidence="1 2" key="1">
    <citation type="submission" date="2018-09" db="EMBL/GenBank/DDBJ databases">
        <title>Characterization and complete genomic analysis of ValLY_3.</title>
        <authorList>
            <person name="Chen L."/>
        </authorList>
    </citation>
    <scope>NUCLEOTIDE SEQUENCE [LARGE SCALE GENOMIC DNA]</scope>
</reference>
<proteinExistence type="predicted"/>